<evidence type="ECO:0000256" key="1">
    <source>
        <dbReference type="PROSITE-ProRule" id="PRU00176"/>
    </source>
</evidence>
<gene>
    <name evidence="3" type="ORF">c6969_g1_i2</name>
</gene>
<evidence type="ECO:0000313" key="3">
    <source>
        <dbReference type="EMBL" id="JAQ18717.1"/>
    </source>
</evidence>
<feature type="domain" description="RRM" evidence="2">
    <location>
        <begin position="17"/>
        <end position="94"/>
    </location>
</feature>
<dbReference type="SMART" id="SM00360">
    <property type="entry name" value="RRM"/>
    <property type="match status" value="1"/>
</dbReference>
<dbReference type="SUPFAM" id="SSF54928">
    <property type="entry name" value="RNA-binding domain, RBD"/>
    <property type="match status" value="1"/>
</dbReference>
<keyword evidence="1" id="KW-0694">RNA-binding</keyword>
<dbReference type="PROSITE" id="PS50102">
    <property type="entry name" value="RRM"/>
    <property type="match status" value="1"/>
</dbReference>
<dbReference type="EMBL" id="GDQY01000094">
    <property type="protein sequence ID" value="JAQ18717.1"/>
    <property type="molecule type" value="Transcribed_RNA"/>
</dbReference>
<accession>A0A146MIE7</accession>
<evidence type="ECO:0000259" key="2">
    <source>
        <dbReference type="PROSITE" id="PS50102"/>
    </source>
</evidence>
<dbReference type="InterPro" id="IPR035979">
    <property type="entry name" value="RBD_domain_sf"/>
</dbReference>
<name>A0A146MIE7_SCHMA</name>
<dbReference type="InterPro" id="IPR012677">
    <property type="entry name" value="Nucleotide-bd_a/b_plait_sf"/>
</dbReference>
<dbReference type="GO" id="GO:0003723">
    <property type="term" value="F:RNA binding"/>
    <property type="evidence" value="ECO:0007669"/>
    <property type="project" value="UniProtKB-UniRule"/>
</dbReference>
<dbReference type="InterPro" id="IPR000504">
    <property type="entry name" value="RRM_dom"/>
</dbReference>
<protein>
    <recommendedName>
        <fullName evidence="2">RRM domain-containing protein</fullName>
    </recommendedName>
</protein>
<dbReference type="Gene3D" id="3.30.70.330">
    <property type="match status" value="1"/>
</dbReference>
<proteinExistence type="predicted"/>
<reference evidence="3" key="1">
    <citation type="journal article" date="2015" name="PLoS Negl. Trop. Dis.">
        <title>Schistosoma mansoni Egg, Adult Male and Female Comparative Gene Expression Analysis and Identification of Novel Genes by RNA-Seq.</title>
        <authorList>
            <person name="Anderson L."/>
            <person name="Amaral M.S."/>
            <person name="Beckedorff F."/>
            <person name="Silva L.F."/>
            <person name="Dazzani B."/>
            <person name="Oliveira K.C."/>
            <person name="Almeida G.T."/>
            <person name="Gomes M.R."/>
            <person name="Pires D.S."/>
            <person name="Setubal J.C."/>
            <person name="DeMarco R."/>
            <person name="Verjovski-Almeida S."/>
        </authorList>
    </citation>
    <scope>NUCLEOTIDE SEQUENCE</scope>
    <source>
        <strain evidence="3">BH</strain>
    </source>
</reference>
<organism evidence="3">
    <name type="scientific">Schistosoma mansoni</name>
    <name type="common">Blood fluke</name>
    <dbReference type="NCBI Taxonomy" id="6183"/>
    <lineage>
        <taxon>Eukaryota</taxon>
        <taxon>Metazoa</taxon>
        <taxon>Spiralia</taxon>
        <taxon>Lophotrochozoa</taxon>
        <taxon>Platyhelminthes</taxon>
        <taxon>Trematoda</taxon>
        <taxon>Digenea</taxon>
        <taxon>Strigeidida</taxon>
        <taxon>Schistosomatoidea</taxon>
        <taxon>Schistosomatidae</taxon>
        <taxon>Schistosoma</taxon>
    </lineage>
</organism>
<dbReference type="AlphaFoldDB" id="A0A146MIE7"/>
<sequence>MLITMSLTQTYQSGQVTSLAVYNLPSSADETEVQSVFPSARSVNFVRSHSVSSQSRGMCILQFNNARDCQQAYDECLQGKEIGGQLVHAELNGGESDIETRTITELISQVPQ</sequence>
<dbReference type="Pfam" id="PF00076">
    <property type="entry name" value="RRM_1"/>
    <property type="match status" value="1"/>
</dbReference>